<dbReference type="Gene3D" id="3.40.50.450">
    <property type="match status" value="1"/>
</dbReference>
<sequence>MTDEKMYTFWLCNKQGIGIKKITDLLCFFKEAEYIFKASKEELMQVRSLKEKDIDLLLSGQDEDRLKRDYEEMYKKGIQFVYKKEEQYPDKLRFLQDAPYGLFYKGHLPQKGKVSVAIVGSRRVSHEGRALAQRFGKELAEHGIEVVSGLALGVDIAAQRGAMEVPCGKTFSVLGNGVDICYPAQHIEEYMRMQQYGGVLSEFPLNAPSMPYHFPMRNRIISGLSDGILVIEAKKGSGSLITAETGLEQGREIFVVPGSITNPQYEGGNELLKSGACLVTNIKDILDGLGLFYDEDVENRKKKYEVMLETTEKIVYAILSLEPLHISQIAQMCGLDINCTMEALLSLQTKKMVEMAGGSYYMIKM</sequence>
<evidence type="ECO:0000259" key="2">
    <source>
        <dbReference type="Pfam" id="PF02481"/>
    </source>
</evidence>
<gene>
    <name evidence="3" type="primary">dprA</name>
    <name evidence="3" type="ORF">H8700_09545</name>
</gene>
<comment type="caution">
    <text evidence="3">The sequence shown here is derived from an EMBL/GenBank/DDBJ whole genome shotgun (WGS) entry which is preliminary data.</text>
</comment>
<dbReference type="Proteomes" id="UP000637513">
    <property type="component" value="Unassembled WGS sequence"/>
</dbReference>
<feature type="domain" description="Smf/DprA SLOG" evidence="2">
    <location>
        <begin position="80"/>
        <end position="288"/>
    </location>
</feature>
<dbReference type="EMBL" id="JACRSW010000032">
    <property type="protein sequence ID" value="MBC8557948.1"/>
    <property type="molecule type" value="Genomic_DNA"/>
</dbReference>
<dbReference type="InterPro" id="IPR010994">
    <property type="entry name" value="RuvA_2-like"/>
</dbReference>
<protein>
    <submittedName>
        <fullName evidence="3">DNA-protecting protein DprA</fullName>
    </submittedName>
</protein>
<evidence type="ECO:0000313" key="3">
    <source>
        <dbReference type="EMBL" id="MBC8557948.1"/>
    </source>
</evidence>
<dbReference type="RefSeq" id="WP_022141913.1">
    <property type="nucleotide sequence ID" value="NZ_JACRSW010000032.1"/>
</dbReference>
<dbReference type="Pfam" id="PF02481">
    <property type="entry name" value="DNA_processg_A"/>
    <property type="match status" value="1"/>
</dbReference>
<keyword evidence="4" id="KW-1185">Reference proteome</keyword>
<dbReference type="Gene3D" id="1.10.10.10">
    <property type="entry name" value="Winged helix-like DNA-binding domain superfamily/Winged helix DNA-binding domain"/>
    <property type="match status" value="1"/>
</dbReference>
<accession>A0ABR7MXN0</accession>
<comment type="similarity">
    <text evidence="1">Belongs to the DprA/Smf family.</text>
</comment>
<proteinExistence type="inferred from homology"/>
<dbReference type="PANTHER" id="PTHR43022">
    <property type="entry name" value="PROTEIN SMF"/>
    <property type="match status" value="1"/>
</dbReference>
<evidence type="ECO:0000256" key="1">
    <source>
        <dbReference type="ARBA" id="ARBA00006525"/>
    </source>
</evidence>
<name>A0ABR7MXN0_9FIRM</name>
<dbReference type="InterPro" id="IPR003488">
    <property type="entry name" value="DprA"/>
</dbReference>
<dbReference type="NCBIfam" id="TIGR00732">
    <property type="entry name" value="dprA"/>
    <property type="match status" value="1"/>
</dbReference>
<evidence type="ECO:0000313" key="4">
    <source>
        <dbReference type="Proteomes" id="UP000637513"/>
    </source>
</evidence>
<dbReference type="SUPFAM" id="SSF47781">
    <property type="entry name" value="RuvA domain 2-like"/>
    <property type="match status" value="1"/>
</dbReference>
<dbReference type="InterPro" id="IPR057666">
    <property type="entry name" value="DrpA_SLOG"/>
</dbReference>
<dbReference type="SUPFAM" id="SSF102405">
    <property type="entry name" value="MCP/YpsA-like"/>
    <property type="match status" value="1"/>
</dbReference>
<dbReference type="PANTHER" id="PTHR43022:SF1">
    <property type="entry name" value="PROTEIN SMF"/>
    <property type="match status" value="1"/>
</dbReference>
<dbReference type="InterPro" id="IPR036388">
    <property type="entry name" value="WH-like_DNA-bd_sf"/>
</dbReference>
<organism evidence="3 4">
    <name type="scientific">Jutongia hominis</name>
    <dbReference type="NCBI Taxonomy" id="2763664"/>
    <lineage>
        <taxon>Bacteria</taxon>
        <taxon>Bacillati</taxon>
        <taxon>Bacillota</taxon>
        <taxon>Clostridia</taxon>
        <taxon>Lachnospirales</taxon>
        <taxon>Lachnospiraceae</taxon>
        <taxon>Jutongia</taxon>
    </lineage>
</organism>
<reference evidence="3 4" key="1">
    <citation type="submission" date="2020-08" db="EMBL/GenBank/DDBJ databases">
        <title>Genome public.</title>
        <authorList>
            <person name="Liu C."/>
            <person name="Sun Q."/>
        </authorList>
    </citation>
    <scope>NUCLEOTIDE SEQUENCE [LARGE SCALE GENOMIC DNA]</scope>
    <source>
        <strain evidence="3 4">BX3</strain>
    </source>
</reference>